<reference evidence="2" key="2">
    <citation type="journal article" date="2007" name="Science">
        <title>Draft genome sequence of the sexually transmitted pathogen Trichomonas vaginalis.</title>
        <authorList>
            <person name="Carlton J.M."/>
            <person name="Hirt R.P."/>
            <person name="Silva J.C."/>
            <person name="Delcher A.L."/>
            <person name="Schatz M."/>
            <person name="Zhao Q."/>
            <person name="Wortman J.R."/>
            <person name="Bidwell S.L."/>
            <person name="Alsmark U.C.M."/>
            <person name="Besteiro S."/>
            <person name="Sicheritz-Ponten T."/>
            <person name="Noel C.J."/>
            <person name="Dacks J.B."/>
            <person name="Foster P.G."/>
            <person name="Simillion C."/>
            <person name="Van de Peer Y."/>
            <person name="Miranda-Saavedra D."/>
            <person name="Barton G.J."/>
            <person name="Westrop G.D."/>
            <person name="Mueller S."/>
            <person name="Dessi D."/>
            <person name="Fiori P.L."/>
            <person name="Ren Q."/>
            <person name="Paulsen I."/>
            <person name="Zhang H."/>
            <person name="Bastida-Corcuera F.D."/>
            <person name="Simoes-Barbosa A."/>
            <person name="Brown M.T."/>
            <person name="Hayes R.D."/>
            <person name="Mukherjee M."/>
            <person name="Okumura C.Y."/>
            <person name="Schneider R."/>
            <person name="Smith A.J."/>
            <person name="Vanacova S."/>
            <person name="Villalvazo M."/>
            <person name="Haas B.J."/>
            <person name="Pertea M."/>
            <person name="Feldblyum T.V."/>
            <person name="Utterback T.R."/>
            <person name="Shu C.L."/>
            <person name="Osoegawa K."/>
            <person name="de Jong P.J."/>
            <person name="Hrdy I."/>
            <person name="Horvathova L."/>
            <person name="Zubacova Z."/>
            <person name="Dolezal P."/>
            <person name="Malik S.B."/>
            <person name="Logsdon J.M. Jr."/>
            <person name="Henze K."/>
            <person name="Gupta A."/>
            <person name="Wang C.C."/>
            <person name="Dunne R.L."/>
            <person name="Upcroft J.A."/>
            <person name="Upcroft P."/>
            <person name="White O."/>
            <person name="Salzberg S.L."/>
            <person name="Tang P."/>
            <person name="Chiu C.-H."/>
            <person name="Lee Y.-S."/>
            <person name="Embley T.M."/>
            <person name="Coombs G.H."/>
            <person name="Mottram J.C."/>
            <person name="Tachezy J."/>
            <person name="Fraser-Liggett C.M."/>
            <person name="Johnson P.J."/>
        </authorList>
    </citation>
    <scope>NUCLEOTIDE SEQUENCE [LARGE SCALE GENOMIC DNA]</scope>
    <source>
        <strain evidence="2">G3</strain>
    </source>
</reference>
<dbReference type="InParanoid" id="A2F712"/>
<organism evidence="2 3">
    <name type="scientific">Trichomonas vaginalis (strain ATCC PRA-98 / G3)</name>
    <dbReference type="NCBI Taxonomy" id="412133"/>
    <lineage>
        <taxon>Eukaryota</taxon>
        <taxon>Metamonada</taxon>
        <taxon>Parabasalia</taxon>
        <taxon>Trichomonadida</taxon>
        <taxon>Trichomonadidae</taxon>
        <taxon>Trichomonas</taxon>
    </lineage>
</organism>
<accession>A2F712</accession>
<dbReference type="EMBL" id="DS113642">
    <property type="protein sequence ID" value="EAX99317.1"/>
    <property type="molecule type" value="Genomic_DNA"/>
</dbReference>
<name>A2F712_TRIV3</name>
<gene>
    <name evidence="2" type="ORF">TVAG_152360</name>
</gene>
<feature type="region of interest" description="Disordered" evidence="1">
    <location>
        <begin position="306"/>
        <end position="334"/>
    </location>
</feature>
<proteinExistence type="predicted"/>
<sequence length="384" mass="43256">MEELLNGATQTTSSVKYNYPLTSFPADDGKFKLFCIDQGIGKVQLSDEPVNRDEDYEPTQKVTITMDSIEPEVDSKIKKDLRSIYNTIMEGCEIYYPKKKINITLVMDVTENGLVLLDESSAEITDRKFASMKTQKSVTITDYISQCIEEKLEPGKCCSGKPDCDVPSYVVPHYVVVLARVMKKFPEESPASLKHLVKVSMEDADAPCYCCVACNSDYIGVEEVAKCAKIIAEPKLGLPPREFQPLSDEELHNKRKYPVGIGKGMNKPYSFSLNLQNSPYKSVLQPKKPAEKPFLRARSSYSPKVPEWAERLSSRGGPDHQQTTSRPMSSLQKPEIPVFPTYKVGVPQSQILARKIYGVPHVNPKYLERPVKKTKPKKKNPEEY</sequence>
<dbReference type="Proteomes" id="UP000001542">
    <property type="component" value="Unassembled WGS sequence"/>
</dbReference>
<protein>
    <submittedName>
        <fullName evidence="2">Uncharacterized protein</fullName>
    </submittedName>
</protein>
<evidence type="ECO:0000313" key="2">
    <source>
        <dbReference type="EMBL" id="EAX99317.1"/>
    </source>
</evidence>
<evidence type="ECO:0000313" key="3">
    <source>
        <dbReference type="Proteomes" id="UP000001542"/>
    </source>
</evidence>
<feature type="region of interest" description="Disordered" evidence="1">
    <location>
        <begin position="363"/>
        <end position="384"/>
    </location>
</feature>
<dbReference type="VEuPathDB" id="TrichDB:TVAG_152360"/>
<keyword evidence="3" id="KW-1185">Reference proteome</keyword>
<reference evidence="2" key="1">
    <citation type="submission" date="2006-10" db="EMBL/GenBank/DDBJ databases">
        <authorList>
            <person name="Amadeo P."/>
            <person name="Zhao Q."/>
            <person name="Wortman J."/>
            <person name="Fraser-Liggett C."/>
            <person name="Carlton J."/>
        </authorList>
    </citation>
    <scope>NUCLEOTIDE SEQUENCE</scope>
    <source>
        <strain evidence="2">G3</strain>
    </source>
</reference>
<dbReference type="OrthoDB" id="10665022at2759"/>
<evidence type="ECO:0000256" key="1">
    <source>
        <dbReference type="SAM" id="MobiDB-lite"/>
    </source>
</evidence>
<dbReference type="AlphaFoldDB" id="A2F712"/>
<feature type="compositionally biased region" description="Polar residues" evidence="1">
    <location>
        <begin position="320"/>
        <end position="332"/>
    </location>
</feature>